<accession>Q69KS2</accession>
<dbReference type="AlphaFoldDB" id="Q69KS2"/>
<sequence>MASDEIGTAVRYWSTMTAAFQQSLAKTRWWTVFSSQLRIHWRRRRPKATTGGAAGPRRRSKRNGNPLVHDDGTLPAGVDFGKPMAGVEINIAEWWEVAELTGDGGGDAYCRLERRPELEREGKRGEAARVRENFGKQRETEEEAEGMLFIGKGGGNRLGNGWIW</sequence>
<evidence type="ECO:0000313" key="3">
    <source>
        <dbReference type="Proteomes" id="UP000000763"/>
    </source>
</evidence>
<feature type="region of interest" description="Disordered" evidence="1">
    <location>
        <begin position="44"/>
        <end position="75"/>
    </location>
</feature>
<gene>
    <name evidence="2" type="primary">OSJNBa0034G14.23</name>
</gene>
<organism evidence="2 3">
    <name type="scientific">Oryza sativa subsp. japonica</name>
    <name type="common">Rice</name>
    <dbReference type="NCBI Taxonomy" id="39947"/>
    <lineage>
        <taxon>Eukaryota</taxon>
        <taxon>Viridiplantae</taxon>
        <taxon>Streptophyta</taxon>
        <taxon>Embryophyta</taxon>
        <taxon>Tracheophyta</taxon>
        <taxon>Spermatophyta</taxon>
        <taxon>Magnoliopsida</taxon>
        <taxon>Liliopsida</taxon>
        <taxon>Poales</taxon>
        <taxon>Poaceae</taxon>
        <taxon>BOP clade</taxon>
        <taxon>Oryzoideae</taxon>
        <taxon>Oryzeae</taxon>
        <taxon>Oryzinae</taxon>
        <taxon>Oryza</taxon>
        <taxon>Oryza sativa</taxon>
    </lineage>
</organism>
<name>Q69KS2_ORYSJ</name>
<protein>
    <submittedName>
        <fullName evidence="2">Uncharacterized protein</fullName>
    </submittedName>
</protein>
<dbReference type="Proteomes" id="UP000000763">
    <property type="component" value="Chromosome 6"/>
</dbReference>
<dbReference type="EMBL" id="AP005910">
    <property type="protein sequence ID" value="BAD36487.1"/>
    <property type="molecule type" value="Genomic_DNA"/>
</dbReference>
<evidence type="ECO:0000313" key="2">
    <source>
        <dbReference type="EMBL" id="BAD36487.1"/>
    </source>
</evidence>
<reference evidence="3" key="1">
    <citation type="journal article" date="2005" name="Nature">
        <title>The map-based sequence of the rice genome.</title>
        <authorList>
            <consortium name="International rice genome sequencing project (IRGSP)"/>
            <person name="Matsumoto T."/>
            <person name="Wu J."/>
            <person name="Kanamori H."/>
            <person name="Katayose Y."/>
            <person name="Fujisawa M."/>
            <person name="Namiki N."/>
            <person name="Mizuno H."/>
            <person name="Yamamoto K."/>
            <person name="Antonio B.A."/>
            <person name="Baba T."/>
            <person name="Sakata K."/>
            <person name="Nagamura Y."/>
            <person name="Aoki H."/>
            <person name="Arikawa K."/>
            <person name="Arita K."/>
            <person name="Bito T."/>
            <person name="Chiden Y."/>
            <person name="Fujitsuka N."/>
            <person name="Fukunaka R."/>
            <person name="Hamada M."/>
            <person name="Harada C."/>
            <person name="Hayashi A."/>
            <person name="Hijishita S."/>
            <person name="Honda M."/>
            <person name="Hosokawa S."/>
            <person name="Ichikawa Y."/>
            <person name="Idonuma A."/>
            <person name="Iijima M."/>
            <person name="Ikeda M."/>
            <person name="Ikeno M."/>
            <person name="Ito K."/>
            <person name="Ito S."/>
            <person name="Ito T."/>
            <person name="Ito Y."/>
            <person name="Ito Y."/>
            <person name="Iwabuchi A."/>
            <person name="Kamiya K."/>
            <person name="Karasawa W."/>
            <person name="Kurita K."/>
            <person name="Katagiri S."/>
            <person name="Kikuta A."/>
            <person name="Kobayashi H."/>
            <person name="Kobayashi N."/>
            <person name="Machita K."/>
            <person name="Maehara T."/>
            <person name="Masukawa M."/>
            <person name="Mizubayashi T."/>
            <person name="Mukai Y."/>
            <person name="Nagasaki H."/>
            <person name="Nagata Y."/>
            <person name="Naito S."/>
            <person name="Nakashima M."/>
            <person name="Nakama Y."/>
            <person name="Nakamichi Y."/>
            <person name="Nakamura M."/>
            <person name="Meguro A."/>
            <person name="Negishi M."/>
            <person name="Ohta I."/>
            <person name="Ohta T."/>
            <person name="Okamoto M."/>
            <person name="Ono N."/>
            <person name="Saji S."/>
            <person name="Sakaguchi M."/>
            <person name="Sakai K."/>
            <person name="Shibata M."/>
            <person name="Shimokawa T."/>
            <person name="Song J."/>
            <person name="Takazaki Y."/>
            <person name="Terasawa K."/>
            <person name="Tsugane M."/>
            <person name="Tsuji K."/>
            <person name="Ueda S."/>
            <person name="Waki K."/>
            <person name="Yamagata H."/>
            <person name="Yamamoto M."/>
            <person name="Yamamoto S."/>
            <person name="Yamane H."/>
            <person name="Yoshiki S."/>
            <person name="Yoshihara R."/>
            <person name="Yukawa K."/>
            <person name="Zhong H."/>
            <person name="Yano M."/>
            <person name="Yuan Q."/>
            <person name="Ouyang S."/>
            <person name="Liu J."/>
            <person name="Jones K.M."/>
            <person name="Gansberger K."/>
            <person name="Moffat K."/>
            <person name="Hill J."/>
            <person name="Bera J."/>
            <person name="Fadrosh D."/>
            <person name="Jin S."/>
            <person name="Johri S."/>
            <person name="Kim M."/>
            <person name="Overton L."/>
            <person name="Reardon M."/>
            <person name="Tsitrin T."/>
            <person name="Vuong H."/>
            <person name="Weaver B."/>
            <person name="Ciecko A."/>
            <person name="Tallon L."/>
            <person name="Jackson J."/>
            <person name="Pai G."/>
            <person name="Aken S.V."/>
            <person name="Utterback T."/>
            <person name="Reidmuller S."/>
            <person name="Feldblyum T."/>
            <person name="Hsiao J."/>
            <person name="Zismann V."/>
            <person name="Iobst S."/>
            <person name="de Vazeille A.R."/>
            <person name="Buell C.R."/>
            <person name="Ying K."/>
            <person name="Li Y."/>
            <person name="Lu T."/>
            <person name="Huang Y."/>
            <person name="Zhao Q."/>
            <person name="Feng Q."/>
            <person name="Zhang L."/>
            <person name="Zhu J."/>
            <person name="Weng Q."/>
            <person name="Mu J."/>
            <person name="Lu Y."/>
            <person name="Fan D."/>
            <person name="Liu Y."/>
            <person name="Guan J."/>
            <person name="Zhang Y."/>
            <person name="Yu S."/>
            <person name="Liu X."/>
            <person name="Zhang Y."/>
            <person name="Hong G."/>
            <person name="Han B."/>
            <person name="Choisne N."/>
            <person name="Demange N."/>
            <person name="Orjeda G."/>
            <person name="Samain S."/>
            <person name="Cattolico L."/>
            <person name="Pelletier E."/>
            <person name="Couloux A."/>
            <person name="Segurens B."/>
            <person name="Wincker P."/>
            <person name="D'Hont A."/>
            <person name="Scarpelli C."/>
            <person name="Weissenbach J."/>
            <person name="Salanoubat M."/>
            <person name="Quetier F."/>
            <person name="Yu Y."/>
            <person name="Kim H.R."/>
            <person name="Rambo T."/>
            <person name="Currie J."/>
            <person name="Collura K."/>
            <person name="Luo M."/>
            <person name="Yang T."/>
            <person name="Ammiraju J.S.S."/>
            <person name="Engler F."/>
            <person name="Soderlund C."/>
            <person name="Wing R.A."/>
            <person name="Palmer L.E."/>
            <person name="de la Bastide M."/>
            <person name="Spiegel L."/>
            <person name="Nascimento L."/>
            <person name="Zutavern T."/>
            <person name="O'Shaughnessy A."/>
            <person name="Dike S."/>
            <person name="Dedhia N."/>
            <person name="Preston R."/>
            <person name="Balija V."/>
            <person name="McCombie W.R."/>
            <person name="Chow T."/>
            <person name="Chen H."/>
            <person name="Chung M."/>
            <person name="Chen C."/>
            <person name="Shaw J."/>
            <person name="Wu H."/>
            <person name="Hsiao K."/>
            <person name="Chao Y."/>
            <person name="Chu M."/>
            <person name="Cheng C."/>
            <person name="Hour A."/>
            <person name="Lee P."/>
            <person name="Lin S."/>
            <person name="Lin Y."/>
            <person name="Liou J."/>
            <person name="Liu S."/>
            <person name="Hsing Y."/>
            <person name="Raghuvanshi S."/>
            <person name="Mohanty A."/>
            <person name="Bharti A.K."/>
            <person name="Gaur A."/>
            <person name="Gupta V."/>
            <person name="Kumar D."/>
            <person name="Ravi V."/>
            <person name="Vij S."/>
            <person name="Kapur A."/>
            <person name="Khurana P."/>
            <person name="Khurana P."/>
            <person name="Khurana J.P."/>
            <person name="Tyagi A.K."/>
            <person name="Gaikwad K."/>
            <person name="Singh A."/>
            <person name="Dalal V."/>
            <person name="Srivastava S."/>
            <person name="Dixit A."/>
            <person name="Pal A.K."/>
            <person name="Ghazi I.A."/>
            <person name="Yadav M."/>
            <person name="Pandit A."/>
            <person name="Bhargava A."/>
            <person name="Sureshbabu K."/>
            <person name="Batra K."/>
            <person name="Sharma T.R."/>
            <person name="Mohapatra T."/>
            <person name="Singh N.K."/>
            <person name="Messing J."/>
            <person name="Nelson A.B."/>
            <person name="Fuks G."/>
            <person name="Kavchok S."/>
            <person name="Keizer G."/>
            <person name="Linton E."/>
            <person name="Llaca V."/>
            <person name="Song R."/>
            <person name="Tanyolac B."/>
            <person name="Young S."/>
            <person name="Ho-Il K."/>
            <person name="Hahn J.H."/>
            <person name="Sangsakoo G."/>
            <person name="Vanavichit A."/>
            <person name="de Mattos Luiz.A.T."/>
            <person name="Zimmer P.D."/>
            <person name="Malone G."/>
            <person name="Dellagostin O."/>
            <person name="de Oliveira A.C."/>
            <person name="Bevan M."/>
            <person name="Bancroft I."/>
            <person name="Minx P."/>
            <person name="Cordum H."/>
            <person name="Wilson R."/>
            <person name="Cheng Z."/>
            <person name="Jin W."/>
            <person name="Jiang J."/>
            <person name="Leong S.A."/>
            <person name="Iwama H."/>
            <person name="Gojobori T."/>
            <person name="Itoh T."/>
            <person name="Niimura Y."/>
            <person name="Fujii Y."/>
            <person name="Habara T."/>
            <person name="Sakai H."/>
            <person name="Sato Y."/>
            <person name="Wilson G."/>
            <person name="Kumar K."/>
            <person name="McCouch S."/>
            <person name="Juretic N."/>
            <person name="Hoen D."/>
            <person name="Wright S."/>
            <person name="Bruskiewich R."/>
            <person name="Bureau T."/>
            <person name="Miyao A."/>
            <person name="Hirochika H."/>
            <person name="Nishikawa T."/>
            <person name="Kadowaki K."/>
            <person name="Sugiura M."/>
            <person name="Burr B."/>
            <person name="Sasaki T."/>
        </authorList>
    </citation>
    <scope>NUCLEOTIDE SEQUENCE [LARGE SCALE GENOMIC DNA]</scope>
    <source>
        <strain evidence="3">cv. Nipponbare</strain>
    </source>
</reference>
<evidence type="ECO:0000256" key="1">
    <source>
        <dbReference type="SAM" id="MobiDB-lite"/>
    </source>
</evidence>
<reference evidence="3" key="2">
    <citation type="journal article" date="2008" name="Nucleic Acids Res.">
        <title>The rice annotation project database (RAP-DB): 2008 update.</title>
        <authorList>
            <consortium name="The rice annotation project (RAP)"/>
        </authorList>
    </citation>
    <scope>GENOME REANNOTATION</scope>
    <source>
        <strain evidence="3">cv. Nipponbare</strain>
    </source>
</reference>
<proteinExistence type="predicted"/>